<reference evidence="5" key="1">
    <citation type="journal article" date="2019" name="Int. J. Syst. Evol. Microbiol.">
        <title>The Global Catalogue of Microorganisms (GCM) 10K type strain sequencing project: providing services to taxonomists for standard genome sequencing and annotation.</title>
        <authorList>
            <consortium name="The Broad Institute Genomics Platform"/>
            <consortium name="The Broad Institute Genome Sequencing Center for Infectious Disease"/>
            <person name="Wu L."/>
            <person name="Ma J."/>
        </authorList>
    </citation>
    <scope>NUCLEOTIDE SEQUENCE [LARGE SCALE GENOMIC DNA]</scope>
    <source>
        <strain evidence="5">TBRC 7912</strain>
    </source>
</reference>
<comment type="caution">
    <text evidence="4">The sequence shown here is derived from an EMBL/GenBank/DDBJ whole genome shotgun (WGS) entry which is preliminary data.</text>
</comment>
<evidence type="ECO:0000313" key="5">
    <source>
        <dbReference type="Proteomes" id="UP001595698"/>
    </source>
</evidence>
<dbReference type="RefSeq" id="WP_386193419.1">
    <property type="nucleotide sequence ID" value="NZ_JBHSBC010000032.1"/>
</dbReference>
<dbReference type="Proteomes" id="UP001595698">
    <property type="component" value="Unassembled WGS sequence"/>
</dbReference>
<keyword evidence="1" id="KW-0808">Transferase</keyword>
<keyword evidence="5" id="KW-1185">Reference proteome</keyword>
<evidence type="ECO:0000313" key="4">
    <source>
        <dbReference type="EMBL" id="MFC3983958.1"/>
    </source>
</evidence>
<dbReference type="InterPro" id="IPR010610">
    <property type="entry name" value="EryCIII-like_C"/>
</dbReference>
<name>A0ABV8F934_9ACTN</name>
<dbReference type="InterPro" id="IPR048284">
    <property type="entry name" value="EryCIII-like_N"/>
</dbReference>
<dbReference type="EMBL" id="JBHSBC010000032">
    <property type="protein sequence ID" value="MFC3983958.1"/>
    <property type="molecule type" value="Genomic_DNA"/>
</dbReference>
<evidence type="ECO:0000256" key="1">
    <source>
        <dbReference type="ARBA" id="ARBA00022679"/>
    </source>
</evidence>
<feature type="domain" description="Erythromycin biosynthesis protein CIII-like C-terminal" evidence="2">
    <location>
        <begin position="224"/>
        <end position="363"/>
    </location>
</feature>
<protein>
    <submittedName>
        <fullName evidence="4">Nucleotide disphospho-sugar-binding domain-containing protein</fullName>
    </submittedName>
</protein>
<dbReference type="Pfam" id="PF21036">
    <property type="entry name" value="EryCIII-like_N"/>
    <property type="match status" value="1"/>
</dbReference>
<evidence type="ECO:0000259" key="2">
    <source>
        <dbReference type="Pfam" id="PF06722"/>
    </source>
</evidence>
<dbReference type="Gene3D" id="3.40.50.2000">
    <property type="entry name" value="Glycogen Phosphorylase B"/>
    <property type="match status" value="2"/>
</dbReference>
<dbReference type="SUPFAM" id="SSF53756">
    <property type="entry name" value="UDP-Glycosyltransferase/glycogen phosphorylase"/>
    <property type="match status" value="1"/>
</dbReference>
<feature type="domain" description="Erythromycin biosynthesis protein CIII-like N-terminal" evidence="3">
    <location>
        <begin position="22"/>
        <end position="214"/>
    </location>
</feature>
<gene>
    <name evidence="4" type="ORF">ACFOYY_27765</name>
</gene>
<sequence length="368" mass="38837">MRVLFVAGHTAGACYPLVPLAQAVRLGGHEVFVAGHEDVLPVVAAAGLPGVAISSRTLSDFLVDRRGRTVELPEPGHEHDLAVGRVFGRFAADGLDGLLALVRDWRPDRVVGVATAYAAPLAAHDGGMPYVRFATDLAEPVVHMLAAVAELGPELEKLGLYELPAPWRSVSVAPPSLRAPDAAPALPLRHIPYETQSALPPWVHPGQDRPRVLVHDHGETRPDLLEGLRELEAEIVVTGQEEGPVPPGVRAGRVPLGVAVRPGDVVVHRGRPDVVLTCLARAAAQVLLPGDPGLDEHAGRLARLGAARQVGDSAVPGAPVETEEVVAACREVLADPAYGQAAHRLRAEIHEMPLPADLVPLLTEEVVA</sequence>
<dbReference type="Pfam" id="PF06722">
    <property type="entry name" value="EryCIII-like_C"/>
    <property type="match status" value="1"/>
</dbReference>
<accession>A0ABV8F934</accession>
<proteinExistence type="predicted"/>
<organism evidence="4 5">
    <name type="scientific">Streptosporangium jomthongense</name>
    <dbReference type="NCBI Taxonomy" id="1193683"/>
    <lineage>
        <taxon>Bacteria</taxon>
        <taxon>Bacillati</taxon>
        <taxon>Actinomycetota</taxon>
        <taxon>Actinomycetes</taxon>
        <taxon>Streptosporangiales</taxon>
        <taxon>Streptosporangiaceae</taxon>
        <taxon>Streptosporangium</taxon>
    </lineage>
</organism>
<evidence type="ECO:0000259" key="3">
    <source>
        <dbReference type="Pfam" id="PF21036"/>
    </source>
</evidence>